<dbReference type="GO" id="GO:0005886">
    <property type="term" value="C:plasma membrane"/>
    <property type="evidence" value="ECO:0007669"/>
    <property type="project" value="UniProtKB-SubCell"/>
</dbReference>
<protein>
    <submittedName>
        <fullName evidence="8">Chromate transporter</fullName>
    </submittedName>
</protein>
<dbReference type="RefSeq" id="WP_013253675.1">
    <property type="nucleotide sequence ID" value="NC_014364.1"/>
</dbReference>
<comment type="subcellular location">
    <subcellularLocation>
        <location evidence="1">Cell membrane</location>
        <topology evidence="1">Multi-pass membrane protein</topology>
    </subcellularLocation>
</comment>
<keyword evidence="9" id="KW-1185">Reference proteome</keyword>
<dbReference type="Proteomes" id="UP000002318">
    <property type="component" value="Chromosome"/>
</dbReference>
<proteinExistence type="inferred from homology"/>
<keyword evidence="4 7" id="KW-0812">Transmembrane</keyword>
<evidence type="ECO:0000256" key="2">
    <source>
        <dbReference type="ARBA" id="ARBA00005262"/>
    </source>
</evidence>
<keyword evidence="3" id="KW-1003">Cell membrane</keyword>
<evidence type="ECO:0000256" key="3">
    <source>
        <dbReference type="ARBA" id="ARBA00022475"/>
    </source>
</evidence>
<evidence type="ECO:0000313" key="8">
    <source>
        <dbReference type="EMBL" id="ADK80211.1"/>
    </source>
</evidence>
<feature type="transmembrane region" description="Helical" evidence="7">
    <location>
        <begin position="149"/>
        <end position="167"/>
    </location>
</feature>
<feature type="transmembrane region" description="Helical" evidence="7">
    <location>
        <begin position="76"/>
        <end position="97"/>
    </location>
</feature>
<evidence type="ECO:0000256" key="6">
    <source>
        <dbReference type="ARBA" id="ARBA00023136"/>
    </source>
</evidence>
<evidence type="ECO:0000256" key="7">
    <source>
        <dbReference type="SAM" id="Phobius"/>
    </source>
</evidence>
<dbReference type="STRING" id="573413.Spirs_1078"/>
<dbReference type="KEGG" id="ssm:Spirs_1078"/>
<organism evidence="8 9">
    <name type="scientific">Sediminispirochaeta smaragdinae (strain DSM 11293 / JCM 15392 / SEBR 4228)</name>
    <name type="common">Spirochaeta smaragdinae</name>
    <dbReference type="NCBI Taxonomy" id="573413"/>
    <lineage>
        <taxon>Bacteria</taxon>
        <taxon>Pseudomonadati</taxon>
        <taxon>Spirochaetota</taxon>
        <taxon>Spirochaetia</taxon>
        <taxon>Spirochaetales</taxon>
        <taxon>Spirochaetaceae</taxon>
        <taxon>Sediminispirochaeta</taxon>
    </lineage>
</organism>
<dbReference type="AlphaFoldDB" id="E1R0W2"/>
<dbReference type="InterPro" id="IPR052518">
    <property type="entry name" value="CHR_Transporter"/>
</dbReference>
<dbReference type="PANTHER" id="PTHR43663:SF1">
    <property type="entry name" value="CHROMATE TRANSPORTER"/>
    <property type="match status" value="1"/>
</dbReference>
<feature type="transmembrane region" description="Helical" evidence="7">
    <location>
        <begin position="7"/>
        <end position="29"/>
    </location>
</feature>
<evidence type="ECO:0000256" key="4">
    <source>
        <dbReference type="ARBA" id="ARBA00022692"/>
    </source>
</evidence>
<dbReference type="GO" id="GO:0015109">
    <property type="term" value="F:chromate transmembrane transporter activity"/>
    <property type="evidence" value="ECO:0007669"/>
    <property type="project" value="InterPro"/>
</dbReference>
<dbReference type="eggNOG" id="COG2059">
    <property type="taxonomic scope" value="Bacteria"/>
</dbReference>
<sequence>MILLQLFFEYFKVGLFAVGGGLATLPFLYAMSDSTGWFTHTQLADMLAVSESTPGPIGVNMATYVGFTTAGIPGTIAATLGLVTPSVIIIIVVAHFLKAFSGNPLVQGAFYGLRPASVGLIAAAGWVVLKISLLDIPLFRESGELLRLFRWKGLVLALVIFAILKLWKIHPVFVIALSAVVGAVFRFAGA</sequence>
<evidence type="ECO:0000313" key="9">
    <source>
        <dbReference type="Proteomes" id="UP000002318"/>
    </source>
</evidence>
<keyword evidence="6 7" id="KW-0472">Membrane</keyword>
<gene>
    <name evidence="8" type="ordered locus">Spirs_1078</name>
</gene>
<comment type="similarity">
    <text evidence="2">Belongs to the chromate ion transporter (CHR) (TC 2.A.51) family.</text>
</comment>
<reference evidence="8 9" key="1">
    <citation type="journal article" date="2010" name="Stand. Genomic Sci.">
        <title>Complete genome sequence of Spirochaeta smaragdinae type strain (SEBR 4228).</title>
        <authorList>
            <person name="Mavromatis K."/>
            <person name="Yasawong M."/>
            <person name="Chertkov O."/>
            <person name="Lapidus A."/>
            <person name="Lucas S."/>
            <person name="Nolan M."/>
            <person name="Del Rio T.G."/>
            <person name="Tice H."/>
            <person name="Cheng J.F."/>
            <person name="Pitluck S."/>
            <person name="Liolios K."/>
            <person name="Ivanova N."/>
            <person name="Tapia R."/>
            <person name="Han C."/>
            <person name="Bruce D."/>
            <person name="Goodwin L."/>
            <person name="Pati A."/>
            <person name="Chen A."/>
            <person name="Palaniappan K."/>
            <person name="Land M."/>
            <person name="Hauser L."/>
            <person name="Chang Y.J."/>
            <person name="Jeffries C.D."/>
            <person name="Detter J.C."/>
            <person name="Rohde M."/>
            <person name="Brambilla E."/>
            <person name="Spring S."/>
            <person name="Goker M."/>
            <person name="Sikorski J."/>
            <person name="Woyke T."/>
            <person name="Bristow J."/>
            <person name="Eisen J.A."/>
            <person name="Markowitz V."/>
            <person name="Hugenholtz P."/>
            <person name="Klenk H.P."/>
            <person name="Kyrpides N.C."/>
        </authorList>
    </citation>
    <scope>NUCLEOTIDE SEQUENCE [LARGE SCALE GENOMIC DNA]</scope>
    <source>
        <strain evidence="9">DSM 11293 / JCM 15392 / SEBR 4228</strain>
    </source>
</reference>
<feature type="transmembrane region" description="Helical" evidence="7">
    <location>
        <begin position="109"/>
        <end position="129"/>
    </location>
</feature>
<dbReference type="InterPro" id="IPR003370">
    <property type="entry name" value="Chromate_transpt"/>
</dbReference>
<dbReference type="EMBL" id="CP002116">
    <property type="protein sequence ID" value="ADK80211.1"/>
    <property type="molecule type" value="Genomic_DNA"/>
</dbReference>
<name>E1R0W2_SEDSS</name>
<dbReference type="Pfam" id="PF02417">
    <property type="entry name" value="Chromate_transp"/>
    <property type="match status" value="1"/>
</dbReference>
<evidence type="ECO:0000256" key="1">
    <source>
        <dbReference type="ARBA" id="ARBA00004651"/>
    </source>
</evidence>
<feature type="transmembrane region" description="Helical" evidence="7">
    <location>
        <begin position="172"/>
        <end position="189"/>
    </location>
</feature>
<evidence type="ECO:0000256" key="5">
    <source>
        <dbReference type="ARBA" id="ARBA00022989"/>
    </source>
</evidence>
<dbReference type="PANTHER" id="PTHR43663">
    <property type="entry name" value="CHROMATE TRANSPORT PROTEIN-RELATED"/>
    <property type="match status" value="1"/>
</dbReference>
<dbReference type="HOGENOM" id="CLU_018106_1_2_12"/>
<keyword evidence="5 7" id="KW-1133">Transmembrane helix</keyword>
<dbReference type="OrthoDB" id="9788907at2"/>
<accession>E1R0W2</accession>